<feature type="compositionally biased region" description="Low complexity" evidence="4">
    <location>
        <begin position="589"/>
        <end position="599"/>
    </location>
</feature>
<evidence type="ECO:0000256" key="2">
    <source>
        <dbReference type="ARBA" id="ARBA00023012"/>
    </source>
</evidence>
<keyword evidence="1 3" id="KW-0597">Phosphoprotein</keyword>
<dbReference type="Pfam" id="PF00512">
    <property type="entry name" value="HisKA"/>
    <property type="match status" value="1"/>
</dbReference>
<dbReference type="Gene3D" id="1.10.287.130">
    <property type="match status" value="1"/>
</dbReference>
<dbReference type="SUPFAM" id="SSF55874">
    <property type="entry name" value="ATPase domain of HSP90 chaperone/DNA topoisomerase II/histidine kinase"/>
    <property type="match status" value="1"/>
</dbReference>
<feature type="modified residue" description="4-aspartylphosphate" evidence="3">
    <location>
        <position position="812"/>
    </location>
</feature>
<evidence type="ECO:0000313" key="7">
    <source>
        <dbReference type="EMBL" id="CAD8890117.1"/>
    </source>
</evidence>
<keyword evidence="2" id="KW-0902">Two-component regulatory system</keyword>
<feature type="domain" description="Response regulatory" evidence="6">
    <location>
        <begin position="763"/>
        <end position="885"/>
    </location>
</feature>
<dbReference type="AlphaFoldDB" id="A0A7S1FVG9"/>
<evidence type="ECO:0000256" key="3">
    <source>
        <dbReference type="PROSITE-ProRule" id="PRU00169"/>
    </source>
</evidence>
<dbReference type="InterPro" id="IPR001789">
    <property type="entry name" value="Sig_transdc_resp-reg_receiver"/>
</dbReference>
<evidence type="ECO:0000256" key="1">
    <source>
        <dbReference type="ARBA" id="ARBA00022553"/>
    </source>
</evidence>
<dbReference type="InterPro" id="IPR003018">
    <property type="entry name" value="GAF"/>
</dbReference>
<dbReference type="GO" id="GO:0000155">
    <property type="term" value="F:phosphorelay sensor kinase activity"/>
    <property type="evidence" value="ECO:0007669"/>
    <property type="project" value="InterPro"/>
</dbReference>
<dbReference type="EMBL" id="HBFR01024149">
    <property type="protein sequence ID" value="CAD8890117.1"/>
    <property type="molecule type" value="Transcribed_RNA"/>
</dbReference>
<dbReference type="SMART" id="SM00448">
    <property type="entry name" value="REC"/>
    <property type="match status" value="2"/>
</dbReference>
<dbReference type="PANTHER" id="PTHR45339:SF1">
    <property type="entry name" value="HYBRID SIGNAL TRANSDUCTION HISTIDINE KINASE J"/>
    <property type="match status" value="1"/>
</dbReference>
<dbReference type="CDD" id="cd00082">
    <property type="entry name" value="HisKA"/>
    <property type="match status" value="1"/>
</dbReference>
<dbReference type="Gene3D" id="3.40.50.2300">
    <property type="match status" value="2"/>
</dbReference>
<name>A0A7S1FVG9_9STRA</name>
<dbReference type="InterPro" id="IPR003661">
    <property type="entry name" value="HisK_dim/P_dom"/>
</dbReference>
<feature type="domain" description="Histidine kinase" evidence="5">
    <location>
        <begin position="147"/>
        <end position="352"/>
    </location>
</feature>
<dbReference type="Pfam" id="PF01590">
    <property type="entry name" value="GAF"/>
    <property type="match status" value="1"/>
</dbReference>
<gene>
    <name evidence="7" type="ORF">CHYS00102_LOCUS17322</name>
</gene>
<dbReference type="Pfam" id="PF00072">
    <property type="entry name" value="Response_reg"/>
    <property type="match status" value="2"/>
</dbReference>
<dbReference type="PROSITE" id="PS50110">
    <property type="entry name" value="RESPONSE_REGULATORY"/>
    <property type="match status" value="2"/>
</dbReference>
<proteinExistence type="predicted"/>
<reference evidence="7" key="1">
    <citation type="submission" date="2021-01" db="EMBL/GenBank/DDBJ databases">
        <authorList>
            <person name="Corre E."/>
            <person name="Pelletier E."/>
            <person name="Niang G."/>
            <person name="Scheremetjew M."/>
            <person name="Finn R."/>
            <person name="Kale V."/>
            <person name="Holt S."/>
            <person name="Cochrane G."/>
            <person name="Meng A."/>
            <person name="Brown T."/>
            <person name="Cohen L."/>
        </authorList>
    </citation>
    <scope>NUCLEOTIDE SEQUENCE</scope>
    <source>
        <strain evidence="7">308</strain>
    </source>
</reference>
<feature type="compositionally biased region" description="Low complexity" evidence="4">
    <location>
        <begin position="519"/>
        <end position="528"/>
    </location>
</feature>
<protein>
    <recommendedName>
        <fullName evidence="8">Response regulatory domain-containing protein</fullName>
    </recommendedName>
</protein>
<organism evidence="7">
    <name type="scientific">Corethron hystrix</name>
    <dbReference type="NCBI Taxonomy" id="216773"/>
    <lineage>
        <taxon>Eukaryota</taxon>
        <taxon>Sar</taxon>
        <taxon>Stramenopiles</taxon>
        <taxon>Ochrophyta</taxon>
        <taxon>Bacillariophyta</taxon>
        <taxon>Coscinodiscophyceae</taxon>
        <taxon>Corethrophycidae</taxon>
        <taxon>Corethrales</taxon>
        <taxon>Corethraceae</taxon>
        <taxon>Corethron</taxon>
    </lineage>
</organism>
<evidence type="ECO:0000259" key="5">
    <source>
        <dbReference type="PROSITE" id="PS50109"/>
    </source>
</evidence>
<sequence>MASRVFNVPISLVSFVDLGRQWFLSNHGLGEVRETPRDQAFCAHSIAISHDLMIIRDTLQDARFQNNPLVSGEPNIRFYAGAPLVSPEGAKLGTFCIIDSKPRRNEFSYLEKQNLTEFAGMAMDRLNARMKEVKRDRNGNLERTIACTAHDMLTPLSGIQMSLQLVNADTALMQHLDEHQKELIDIASTSSRLLTRICYKAIDDYRQESNSNMVKVSAMELEEGEGILNVAKLVRNLHKVIEAYHKRVPLTLSVDELVPPVILADDLQIFRCALNYLTRACDHTETGFIHLRMYVKEIKGMKHLLLECEDTGESIDVEKYPDLFEASAADSHDGDNLNLYSVSNIMRDIGGDCGFHPREQIVSDHGSNGSLSVTSVTTSAFLRQEKRQAPDRKDEPPANGVGSIFWLSIPLIVPSSAASQQHDEKLKSRNSLYRSSSVSSFPNLAGARKKMRVGGSREMLDGDTNASQTPISGEKPYFPTKNEKQYSYMGWIRSKPPSKKTAEAPKTAEAGANAGGTEGTTEGAIEATVRAAQDTVRPSSKNAPSAAEPAPPPAEPAPPLAGLAPPPARSASPPIPASASPPAPPLPAAPAAEPAPSSDARARKAIVIDDSLTIRKSIGRALSRVGFDVTFACNGLEGLDALKETLFDIVLCDFLMPIMDGLDCVQQYRAWETLHRPYFRQYIVGISAHATETDSDKGLKVGMDKFLSKPISLKTLQALSACDKIRSKSKVLDELHVETQKIQGETMDTAETLSSPENSTGLVCLIADDAKGATKNLARFIESAGFRTSVVDNGEDALRLLKMRQWNIVLLDSYMPKLTGARCVLKFREWEGNNRVSRADNIFLMCNHATKTATDRITVYPRGFDGAIRKPVQLNYLKSILEKAAKEKNQFQLNRNYSCDVFNLKKPI</sequence>
<dbReference type="InterPro" id="IPR005467">
    <property type="entry name" value="His_kinase_dom"/>
</dbReference>
<evidence type="ECO:0000256" key="4">
    <source>
        <dbReference type="SAM" id="MobiDB-lite"/>
    </source>
</evidence>
<dbReference type="CDD" id="cd17546">
    <property type="entry name" value="REC_hyHK_CKI1_RcsC-like"/>
    <property type="match status" value="1"/>
</dbReference>
<feature type="domain" description="Response regulatory" evidence="6">
    <location>
        <begin position="604"/>
        <end position="724"/>
    </location>
</feature>
<dbReference type="InterPro" id="IPR036097">
    <property type="entry name" value="HisK_dim/P_sf"/>
</dbReference>
<feature type="region of interest" description="Disordered" evidence="4">
    <location>
        <begin position="493"/>
        <end position="601"/>
    </location>
</feature>
<feature type="modified residue" description="4-aspartylphosphate" evidence="3">
    <location>
        <position position="653"/>
    </location>
</feature>
<dbReference type="InterPro" id="IPR011006">
    <property type="entry name" value="CheY-like_superfamily"/>
</dbReference>
<dbReference type="SUPFAM" id="SSF47384">
    <property type="entry name" value="Homodimeric domain of signal transducing histidine kinase"/>
    <property type="match status" value="1"/>
</dbReference>
<dbReference type="PROSITE" id="PS50109">
    <property type="entry name" value="HIS_KIN"/>
    <property type="match status" value="1"/>
</dbReference>
<dbReference type="SUPFAM" id="SSF52172">
    <property type="entry name" value="CheY-like"/>
    <property type="match status" value="2"/>
</dbReference>
<evidence type="ECO:0000259" key="6">
    <source>
        <dbReference type="PROSITE" id="PS50110"/>
    </source>
</evidence>
<dbReference type="Gene3D" id="3.30.565.10">
    <property type="entry name" value="Histidine kinase-like ATPase, C-terminal domain"/>
    <property type="match status" value="1"/>
</dbReference>
<dbReference type="SUPFAM" id="SSF55781">
    <property type="entry name" value="GAF domain-like"/>
    <property type="match status" value="1"/>
</dbReference>
<dbReference type="PANTHER" id="PTHR45339">
    <property type="entry name" value="HYBRID SIGNAL TRANSDUCTION HISTIDINE KINASE J"/>
    <property type="match status" value="1"/>
</dbReference>
<dbReference type="InterPro" id="IPR036890">
    <property type="entry name" value="HATPase_C_sf"/>
</dbReference>
<feature type="compositionally biased region" description="Low complexity" evidence="4">
    <location>
        <begin position="429"/>
        <end position="440"/>
    </location>
</feature>
<accession>A0A7S1FVG9</accession>
<evidence type="ECO:0008006" key="8">
    <source>
        <dbReference type="Google" id="ProtNLM"/>
    </source>
</evidence>
<feature type="compositionally biased region" description="Pro residues" evidence="4">
    <location>
        <begin position="549"/>
        <end position="588"/>
    </location>
</feature>
<feature type="region of interest" description="Disordered" evidence="4">
    <location>
        <begin position="417"/>
        <end position="480"/>
    </location>
</feature>